<proteinExistence type="predicted"/>
<name>A0A8J2NVF7_9HEXA</name>
<dbReference type="AlphaFoldDB" id="A0A8J2NVF7"/>
<dbReference type="EMBL" id="CAJVCH010035448">
    <property type="protein sequence ID" value="CAG7716029.1"/>
    <property type="molecule type" value="Genomic_DNA"/>
</dbReference>
<keyword evidence="1" id="KW-0472">Membrane</keyword>
<comment type="caution">
    <text evidence="2">The sequence shown here is derived from an EMBL/GenBank/DDBJ whole genome shotgun (WGS) entry which is preliminary data.</text>
</comment>
<keyword evidence="1" id="KW-0812">Transmembrane</keyword>
<keyword evidence="3" id="KW-1185">Reference proteome</keyword>
<protein>
    <submittedName>
        <fullName evidence="2">Uncharacterized protein</fullName>
    </submittedName>
</protein>
<gene>
    <name evidence="2" type="ORF">AFUS01_LOCUS5559</name>
</gene>
<organism evidence="2 3">
    <name type="scientific">Allacma fusca</name>
    <dbReference type="NCBI Taxonomy" id="39272"/>
    <lineage>
        <taxon>Eukaryota</taxon>
        <taxon>Metazoa</taxon>
        <taxon>Ecdysozoa</taxon>
        <taxon>Arthropoda</taxon>
        <taxon>Hexapoda</taxon>
        <taxon>Collembola</taxon>
        <taxon>Symphypleona</taxon>
        <taxon>Sminthuridae</taxon>
        <taxon>Allacma</taxon>
    </lineage>
</organism>
<sequence>MCLFVEKRDLKTKLWGQTICFKEENCSYFIKKKDGGHLEFTGSKPWRRFQPLGFDQRLSKPDILKILKSCVHMECRFGFPGLFYMQHSTTNAWVHVIIGAYSGSYLLLLFPVGETEKCF</sequence>
<dbReference type="Proteomes" id="UP000708208">
    <property type="component" value="Unassembled WGS sequence"/>
</dbReference>
<evidence type="ECO:0000256" key="1">
    <source>
        <dbReference type="SAM" id="Phobius"/>
    </source>
</evidence>
<feature type="transmembrane region" description="Helical" evidence="1">
    <location>
        <begin position="92"/>
        <end position="112"/>
    </location>
</feature>
<reference evidence="2" key="1">
    <citation type="submission" date="2021-06" db="EMBL/GenBank/DDBJ databases">
        <authorList>
            <person name="Hodson N. C."/>
            <person name="Mongue J. A."/>
            <person name="Jaron S. K."/>
        </authorList>
    </citation>
    <scope>NUCLEOTIDE SEQUENCE</scope>
</reference>
<keyword evidence="1" id="KW-1133">Transmembrane helix</keyword>
<evidence type="ECO:0000313" key="3">
    <source>
        <dbReference type="Proteomes" id="UP000708208"/>
    </source>
</evidence>
<accession>A0A8J2NVF7</accession>
<evidence type="ECO:0000313" key="2">
    <source>
        <dbReference type="EMBL" id="CAG7716029.1"/>
    </source>
</evidence>